<comment type="similarity">
    <text evidence="3">Belongs to the epsin family.</text>
</comment>
<feature type="region of interest" description="Disordered" evidence="6">
    <location>
        <begin position="158"/>
        <end position="384"/>
    </location>
</feature>
<feature type="compositionally biased region" description="Polar residues" evidence="6">
    <location>
        <begin position="361"/>
        <end position="372"/>
    </location>
</feature>
<dbReference type="InterPro" id="IPR008942">
    <property type="entry name" value="ENTH_VHS"/>
</dbReference>
<feature type="region of interest" description="Disordered" evidence="6">
    <location>
        <begin position="655"/>
        <end position="687"/>
    </location>
</feature>
<dbReference type="GO" id="GO:0030125">
    <property type="term" value="C:clathrin vesicle coat"/>
    <property type="evidence" value="ECO:0007669"/>
    <property type="project" value="TreeGrafter"/>
</dbReference>
<evidence type="ECO:0000259" key="7">
    <source>
        <dbReference type="PROSITE" id="PS50942"/>
    </source>
</evidence>
<dbReference type="GO" id="GO:0030276">
    <property type="term" value="F:clathrin binding"/>
    <property type="evidence" value="ECO:0007669"/>
    <property type="project" value="TreeGrafter"/>
</dbReference>
<accession>A0A445BDI9</accession>
<dbReference type="PROSITE" id="PS50942">
    <property type="entry name" value="ENTH"/>
    <property type="match status" value="1"/>
</dbReference>
<dbReference type="SMART" id="SM00273">
    <property type="entry name" value="ENTH"/>
    <property type="match status" value="1"/>
</dbReference>
<dbReference type="SUPFAM" id="SSF48464">
    <property type="entry name" value="ENTH/VHS domain"/>
    <property type="match status" value="1"/>
</dbReference>
<feature type="compositionally biased region" description="Polar residues" evidence="6">
    <location>
        <begin position="337"/>
        <end position="353"/>
    </location>
</feature>
<feature type="compositionally biased region" description="Basic and acidic residues" evidence="6">
    <location>
        <begin position="254"/>
        <end position="270"/>
    </location>
</feature>
<evidence type="ECO:0000256" key="4">
    <source>
        <dbReference type="ARBA" id="ARBA00023034"/>
    </source>
</evidence>
<dbReference type="AlphaFoldDB" id="A0A445BDI9"/>
<evidence type="ECO:0000313" key="8">
    <source>
        <dbReference type="EMBL" id="RYR36750.1"/>
    </source>
</evidence>
<keyword evidence="4" id="KW-0333">Golgi apparatus</keyword>
<feature type="compositionally biased region" description="Basic and acidic residues" evidence="6">
    <location>
        <begin position="278"/>
        <end position="292"/>
    </location>
</feature>
<protein>
    <recommendedName>
        <fullName evidence="7">ENTH domain-containing protein</fullName>
    </recommendedName>
</protein>
<dbReference type="GO" id="GO:0005768">
    <property type="term" value="C:endosome"/>
    <property type="evidence" value="ECO:0007669"/>
    <property type="project" value="TreeGrafter"/>
</dbReference>
<feature type="compositionally biased region" description="Polar residues" evidence="6">
    <location>
        <begin position="464"/>
        <end position="480"/>
    </location>
</feature>
<dbReference type="CDD" id="cd03571">
    <property type="entry name" value="ENTH"/>
    <property type="match status" value="1"/>
</dbReference>
<feature type="region of interest" description="Disordered" evidence="6">
    <location>
        <begin position="700"/>
        <end position="722"/>
    </location>
</feature>
<dbReference type="GO" id="GO:0005886">
    <property type="term" value="C:plasma membrane"/>
    <property type="evidence" value="ECO:0007669"/>
    <property type="project" value="TreeGrafter"/>
</dbReference>
<proteinExistence type="inferred from homology"/>
<evidence type="ECO:0000256" key="5">
    <source>
        <dbReference type="ARBA" id="ARBA00023329"/>
    </source>
</evidence>
<dbReference type="Proteomes" id="UP000289738">
    <property type="component" value="Chromosome A09"/>
</dbReference>
<evidence type="ECO:0000313" key="9">
    <source>
        <dbReference type="Proteomes" id="UP000289738"/>
    </source>
</evidence>
<name>A0A445BDI9_ARAHY</name>
<keyword evidence="5" id="KW-0968">Cytoplasmic vesicle</keyword>
<dbReference type="Pfam" id="PF01417">
    <property type="entry name" value="ENTH"/>
    <property type="match status" value="1"/>
</dbReference>
<dbReference type="GO" id="GO:0005794">
    <property type="term" value="C:Golgi apparatus"/>
    <property type="evidence" value="ECO:0007669"/>
    <property type="project" value="UniProtKB-SubCell"/>
</dbReference>
<keyword evidence="9" id="KW-1185">Reference proteome</keyword>
<dbReference type="PANTHER" id="PTHR12276">
    <property type="entry name" value="EPSIN/ENT-RELATED"/>
    <property type="match status" value="1"/>
</dbReference>
<feature type="domain" description="ENTH" evidence="7">
    <location>
        <begin position="18"/>
        <end position="150"/>
    </location>
</feature>
<feature type="compositionally biased region" description="Polar residues" evidence="6">
    <location>
        <begin position="666"/>
        <end position="675"/>
    </location>
</feature>
<feature type="compositionally biased region" description="Polar residues" evidence="6">
    <location>
        <begin position="543"/>
        <end position="554"/>
    </location>
</feature>
<feature type="compositionally biased region" description="Polar residues" evidence="6">
    <location>
        <begin position="615"/>
        <end position="624"/>
    </location>
</feature>
<feature type="compositionally biased region" description="Basic and acidic residues" evidence="6">
    <location>
        <begin position="182"/>
        <end position="243"/>
    </location>
</feature>
<reference evidence="8 9" key="1">
    <citation type="submission" date="2019-01" db="EMBL/GenBank/DDBJ databases">
        <title>Sequencing of cultivated peanut Arachis hypogaea provides insights into genome evolution and oil improvement.</title>
        <authorList>
            <person name="Chen X."/>
        </authorList>
    </citation>
    <scope>NUCLEOTIDE SEQUENCE [LARGE SCALE GENOMIC DNA]</scope>
    <source>
        <strain evidence="9">cv. Fuhuasheng</strain>
        <tissue evidence="8">Leaves</tissue>
    </source>
</reference>
<dbReference type="GO" id="GO:0005543">
    <property type="term" value="F:phospholipid binding"/>
    <property type="evidence" value="ECO:0007669"/>
    <property type="project" value="TreeGrafter"/>
</dbReference>
<dbReference type="InterPro" id="IPR013809">
    <property type="entry name" value="ENTH"/>
</dbReference>
<feature type="region of interest" description="Disordered" evidence="6">
    <location>
        <begin position="601"/>
        <end position="639"/>
    </location>
</feature>
<evidence type="ECO:0000256" key="1">
    <source>
        <dbReference type="ARBA" id="ARBA00004132"/>
    </source>
</evidence>
<comment type="subcellular location">
    <subcellularLocation>
        <location evidence="1">Cytoplasmic vesicle</location>
        <location evidence="1">Clathrin-coated vesicle</location>
    </subcellularLocation>
    <subcellularLocation>
        <location evidence="2">Golgi apparatus</location>
    </subcellularLocation>
</comment>
<gene>
    <name evidence="8" type="ORF">Ahy_A09g041706</name>
</gene>
<organism evidence="8 9">
    <name type="scientific">Arachis hypogaea</name>
    <name type="common">Peanut</name>
    <dbReference type="NCBI Taxonomy" id="3818"/>
    <lineage>
        <taxon>Eukaryota</taxon>
        <taxon>Viridiplantae</taxon>
        <taxon>Streptophyta</taxon>
        <taxon>Embryophyta</taxon>
        <taxon>Tracheophyta</taxon>
        <taxon>Spermatophyta</taxon>
        <taxon>Magnoliopsida</taxon>
        <taxon>eudicotyledons</taxon>
        <taxon>Gunneridae</taxon>
        <taxon>Pentapetalae</taxon>
        <taxon>rosids</taxon>
        <taxon>fabids</taxon>
        <taxon>Fabales</taxon>
        <taxon>Fabaceae</taxon>
        <taxon>Papilionoideae</taxon>
        <taxon>50 kb inversion clade</taxon>
        <taxon>dalbergioids sensu lato</taxon>
        <taxon>Dalbergieae</taxon>
        <taxon>Pterocarpus clade</taxon>
        <taxon>Arachis</taxon>
    </lineage>
</organism>
<evidence type="ECO:0000256" key="3">
    <source>
        <dbReference type="ARBA" id="ARBA00010130"/>
    </source>
</evidence>
<dbReference type="Gene3D" id="1.25.40.90">
    <property type="match status" value="1"/>
</dbReference>
<evidence type="ECO:0000256" key="2">
    <source>
        <dbReference type="ARBA" id="ARBA00004555"/>
    </source>
</evidence>
<feature type="region of interest" description="Disordered" evidence="6">
    <location>
        <begin position="533"/>
        <end position="561"/>
    </location>
</feature>
<comment type="caution">
    <text evidence="8">The sequence shown here is derived from an EMBL/GenBank/DDBJ whole genome shotgun (WGS) entry which is preliminary data.</text>
</comment>
<feature type="compositionally biased region" description="Low complexity" evidence="6">
    <location>
        <begin position="323"/>
        <end position="335"/>
    </location>
</feature>
<dbReference type="GO" id="GO:0006897">
    <property type="term" value="P:endocytosis"/>
    <property type="evidence" value="ECO:0007669"/>
    <property type="project" value="TreeGrafter"/>
</dbReference>
<feature type="region of interest" description="Disordered" evidence="6">
    <location>
        <begin position="433"/>
        <end position="486"/>
    </location>
</feature>
<dbReference type="EMBL" id="SDMP01000009">
    <property type="protein sequence ID" value="RYR36750.1"/>
    <property type="molecule type" value="Genomic_DNA"/>
</dbReference>
<dbReference type="PANTHER" id="PTHR12276:SF91">
    <property type="entry name" value="CLATHRIN INTERACTOR EPSIN 2-RELATED"/>
    <property type="match status" value="1"/>
</dbReference>
<dbReference type="FunFam" id="1.25.40.90:FF:000006">
    <property type="entry name" value="Clathrin interactor 1"/>
    <property type="match status" value="1"/>
</dbReference>
<sequence length="945" mass="100733">MKKAIGQTVRELKREVNKKVLKVPGIEQKVLDATSNESWGPHGSLLADIAQASRNYHEYQMIMAVIWKRLNDTGKNWRHVYKALIVLEYMVGHGSERVIEDIREHAYQISTLSDFQYIDSSGKDQGNNVRRKSQSLVTLVNDKERVIEVRQKAAANKDKFRNNASSGMYRPGSYSSNGPYGDRYDDDPYRSREEDRGYGREKEWGYRDDDQYNRDGDRYGRDYEDRYNRDGYRDDESRGRSQDVNDYNYGSRSRSSDRDPDRSYNDEGQHSSRGTSAKAEDPSLEGRLEQKLSEQNMGAPPSYEDAVGESQSSVHHERDGETSAASGPRGSSPASDNPHQTSAPTGSSPSVGNNPIEVNGVPTTAISGNQEVEASDEFDPRVPLSAAPATLNNVEVDLLGSLSESFSSNALSLVPSASATAATAIEGNVHLDSTASSAAPPPGSNNFDQSFEDPFGDSPFKAISSETTPSQPETNQRVEPSQSSVSDFGFGDSFSAALHSTSDASDNHSLATNSQLISQGFSAPQQQNDILADILPPAPLPGTISQQNFSAPPNSQSSSELMASQSIFAQTGQNTPQSFSAEPATHSFSVPTGQLAQQAFSAANGQPVQPPYLAPTSQHAQQPFSAHAGQPGQSMGPMYGGFQYQAGSVTSGASGMLLEPSGGNNGHMNSWSVLPQGSPAPIPSHMTPQAQIGQLSQTANYFPQHGGSSSQSPTNQAPQFSSGNFIAQEGNASTFTHQPHDVSGEKQNEFVGSLLGQGANVPNASQYAVPSTGSNYKASEPSKDKFEMKSTVWADTLSRGLVDLNISGAKINPLADIGIDFASINRKEKRMEKPTTTAVTSTVTMGKAMGSGSGVGRAGAGALRAPPNPMMGSGMGMGMGNGPAGGMGMGGYGGMSAPMGMNMGMAQGVQMQPPTGLYSGSNMAGNYNPMMGTGGYPQRPYGSYR</sequence>
<evidence type="ECO:0000256" key="6">
    <source>
        <dbReference type="SAM" id="MobiDB-lite"/>
    </source>
</evidence>
<dbReference type="STRING" id="3818.A0A445BDI9"/>